<dbReference type="EMBL" id="MKZY01000007">
    <property type="protein sequence ID" value="OOO07120.1"/>
    <property type="molecule type" value="Genomic_DNA"/>
</dbReference>
<gene>
    <name evidence="1" type="ORF">OAory_01093230</name>
</gene>
<dbReference type="OrthoDB" id="4505281at2759"/>
<comment type="caution">
    <text evidence="1">The sequence shown here is derived from an EMBL/GenBank/DDBJ whole genome shotgun (WGS) entry which is preliminary data.</text>
</comment>
<organism evidence="1 2">
    <name type="scientific">Aspergillus oryzae</name>
    <name type="common">Yellow koji mold</name>
    <dbReference type="NCBI Taxonomy" id="5062"/>
    <lineage>
        <taxon>Eukaryota</taxon>
        <taxon>Fungi</taxon>
        <taxon>Dikarya</taxon>
        <taxon>Ascomycota</taxon>
        <taxon>Pezizomycotina</taxon>
        <taxon>Eurotiomycetes</taxon>
        <taxon>Eurotiomycetidae</taxon>
        <taxon>Eurotiales</taxon>
        <taxon>Aspergillaceae</taxon>
        <taxon>Aspergillus</taxon>
        <taxon>Aspergillus subgen. Circumdati</taxon>
    </lineage>
</organism>
<evidence type="ECO:0000313" key="2">
    <source>
        <dbReference type="Proteomes" id="UP000190312"/>
    </source>
</evidence>
<accession>A0A1S9DDL0</accession>
<name>A0A1S9DDL0_ASPOZ</name>
<sequence length="300" mass="34470">MEELATVLKPCNPDDPMIAICQEKFGRDKFPPTFWAFCQVADIAKLEQMISQAESVDSETAQLILEPTIKDCDSIIDRWLERLGVGVIQTSCYDICLTERSDSAAVKCKERDNGECILTRFPGPNVDIYPSCLLAASAREPRAVERFWDIMNVFWNKDRVQRWKTEIFGDEKDLRKPRHGCFNLLSLGWQARMRWCEGRFALRPMENADSRTLKVQFLYQKGLSNAFDEVDLLTTIPESPRGRYDSRGRDLVRIISKYKDSEEPELEAIASGDVLTVTTSDPETMPLPGWALLEIQWYLR</sequence>
<proteinExistence type="predicted"/>
<dbReference type="AlphaFoldDB" id="A0A1S9DDL0"/>
<evidence type="ECO:0000313" key="1">
    <source>
        <dbReference type="EMBL" id="OOO07120.1"/>
    </source>
</evidence>
<dbReference type="Proteomes" id="UP000190312">
    <property type="component" value="Unassembled WGS sequence"/>
</dbReference>
<reference evidence="1 2" key="1">
    <citation type="submission" date="2016-10" db="EMBL/GenBank/DDBJ databases">
        <title>Genome sequencing of Aspergillus oryzae BCC7051.</title>
        <authorList>
            <person name="Thammarongtham C."/>
            <person name="Vorapreeda T."/>
            <person name="Nookaew I."/>
            <person name="Srisuk T."/>
            <person name="Land M."/>
            <person name="Jeennor S."/>
            <person name="Laoteng K."/>
        </authorList>
    </citation>
    <scope>NUCLEOTIDE SEQUENCE [LARGE SCALE GENOMIC DNA]</scope>
    <source>
        <strain evidence="1 2">BCC7051</strain>
    </source>
</reference>
<evidence type="ECO:0008006" key="3">
    <source>
        <dbReference type="Google" id="ProtNLM"/>
    </source>
</evidence>
<protein>
    <recommendedName>
        <fullName evidence="3">HNH nuclease domain-containing protein</fullName>
    </recommendedName>
</protein>